<evidence type="ECO:0000256" key="7">
    <source>
        <dbReference type="ARBA" id="ARBA00023004"/>
    </source>
</evidence>
<evidence type="ECO:0000256" key="9">
    <source>
        <dbReference type="ARBA" id="ARBA00023125"/>
    </source>
</evidence>
<keyword evidence="4" id="KW-0678">Repressor</keyword>
<name>A0ABY4YH16_9MICO</name>
<evidence type="ECO:0000313" key="12">
    <source>
        <dbReference type="Proteomes" id="UP001056535"/>
    </source>
</evidence>
<evidence type="ECO:0000256" key="8">
    <source>
        <dbReference type="ARBA" id="ARBA00023015"/>
    </source>
</evidence>
<dbReference type="InterPro" id="IPR036388">
    <property type="entry name" value="WH-like_DNA-bd_sf"/>
</dbReference>
<dbReference type="RefSeq" id="WP_252620501.1">
    <property type="nucleotide sequence ID" value="NZ_CP099490.1"/>
</dbReference>
<protein>
    <submittedName>
        <fullName evidence="11">Transcriptional repressor</fullName>
    </submittedName>
</protein>
<keyword evidence="7" id="KW-0408">Iron</keyword>
<evidence type="ECO:0000256" key="4">
    <source>
        <dbReference type="ARBA" id="ARBA00022491"/>
    </source>
</evidence>
<dbReference type="PANTHER" id="PTHR33202">
    <property type="entry name" value="ZINC UPTAKE REGULATION PROTEIN"/>
    <property type="match status" value="1"/>
</dbReference>
<organism evidence="11 12">
    <name type="scientific">Ornithinimicrobium cryptoxanthini</name>
    <dbReference type="NCBI Taxonomy" id="2934161"/>
    <lineage>
        <taxon>Bacteria</taxon>
        <taxon>Bacillati</taxon>
        <taxon>Actinomycetota</taxon>
        <taxon>Actinomycetes</taxon>
        <taxon>Micrococcales</taxon>
        <taxon>Ornithinimicrobiaceae</taxon>
        <taxon>Ornithinimicrobium</taxon>
    </lineage>
</organism>
<dbReference type="InterPro" id="IPR043135">
    <property type="entry name" value="Fur_C"/>
</dbReference>
<dbReference type="PANTHER" id="PTHR33202:SF18">
    <property type="entry name" value="TRANSCRIPTIONAL REGULATOR FURA"/>
    <property type="match status" value="1"/>
</dbReference>
<evidence type="ECO:0000256" key="1">
    <source>
        <dbReference type="ARBA" id="ARBA00004496"/>
    </source>
</evidence>
<dbReference type="Proteomes" id="UP001056535">
    <property type="component" value="Chromosome"/>
</dbReference>
<evidence type="ECO:0000256" key="2">
    <source>
        <dbReference type="ARBA" id="ARBA00007957"/>
    </source>
</evidence>
<dbReference type="InterPro" id="IPR002481">
    <property type="entry name" value="FUR"/>
</dbReference>
<keyword evidence="8" id="KW-0805">Transcription regulation</keyword>
<keyword evidence="5" id="KW-0479">Metal-binding</keyword>
<proteinExistence type="inferred from homology"/>
<keyword evidence="12" id="KW-1185">Reference proteome</keyword>
<dbReference type="Gene3D" id="1.10.10.10">
    <property type="entry name" value="Winged helix-like DNA-binding domain superfamily/Winged helix DNA-binding domain"/>
    <property type="match status" value="1"/>
</dbReference>
<gene>
    <name evidence="11" type="ORF">NF557_15240</name>
</gene>
<keyword evidence="10" id="KW-0804">Transcription</keyword>
<keyword evidence="3" id="KW-0963">Cytoplasm</keyword>
<comment type="subcellular location">
    <subcellularLocation>
        <location evidence="1">Cytoplasm</location>
    </subcellularLocation>
</comment>
<evidence type="ECO:0000313" key="11">
    <source>
        <dbReference type="EMBL" id="USQ75932.1"/>
    </source>
</evidence>
<sequence>MSVVHDRLDPASRLRAAGLRVTRPRLMVLEVLADHPHVSADHVRALLDEVEDHTVSRQAVYDVLHALTDAGLVRSMLVGTRALYELDLLDNHHHLLCRQCGALADVPCAVGHAPCLQPSDTQGFTVQTADVTYSGLCATCSTTT</sequence>
<evidence type="ECO:0000256" key="6">
    <source>
        <dbReference type="ARBA" id="ARBA00022833"/>
    </source>
</evidence>
<keyword evidence="9" id="KW-0238">DNA-binding</keyword>
<evidence type="ECO:0000256" key="3">
    <source>
        <dbReference type="ARBA" id="ARBA00022490"/>
    </source>
</evidence>
<evidence type="ECO:0000256" key="10">
    <source>
        <dbReference type="ARBA" id="ARBA00023163"/>
    </source>
</evidence>
<comment type="similarity">
    <text evidence="2">Belongs to the Fur family.</text>
</comment>
<keyword evidence="6" id="KW-0862">Zinc</keyword>
<dbReference type="Gene3D" id="3.30.1490.190">
    <property type="match status" value="1"/>
</dbReference>
<dbReference type="SUPFAM" id="SSF46785">
    <property type="entry name" value="Winged helix' DNA-binding domain"/>
    <property type="match status" value="1"/>
</dbReference>
<dbReference type="CDD" id="cd07153">
    <property type="entry name" value="Fur_like"/>
    <property type="match status" value="1"/>
</dbReference>
<dbReference type="EMBL" id="CP099490">
    <property type="protein sequence ID" value="USQ75932.1"/>
    <property type="molecule type" value="Genomic_DNA"/>
</dbReference>
<reference evidence="11" key="1">
    <citation type="submission" date="2022-06" db="EMBL/GenBank/DDBJ databases">
        <title>Ornithinimicrobium JY.X270.</title>
        <authorList>
            <person name="Huang Y."/>
        </authorList>
    </citation>
    <scope>NUCLEOTIDE SEQUENCE</scope>
    <source>
        <strain evidence="11">JY.X270</strain>
    </source>
</reference>
<evidence type="ECO:0000256" key="5">
    <source>
        <dbReference type="ARBA" id="ARBA00022723"/>
    </source>
</evidence>
<dbReference type="Pfam" id="PF01475">
    <property type="entry name" value="FUR"/>
    <property type="match status" value="1"/>
</dbReference>
<dbReference type="InterPro" id="IPR036390">
    <property type="entry name" value="WH_DNA-bd_sf"/>
</dbReference>
<accession>A0ABY4YH16</accession>